<dbReference type="InterPro" id="IPR058317">
    <property type="entry name" value="DUF8004"/>
</dbReference>
<feature type="compositionally biased region" description="Low complexity" evidence="1">
    <location>
        <begin position="479"/>
        <end position="491"/>
    </location>
</feature>
<evidence type="ECO:0000313" key="4">
    <source>
        <dbReference type="EMBL" id="KXJ94276.1"/>
    </source>
</evidence>
<feature type="region of interest" description="Disordered" evidence="1">
    <location>
        <begin position="778"/>
        <end position="807"/>
    </location>
</feature>
<feature type="domain" description="DUF8004" evidence="3">
    <location>
        <begin position="140"/>
        <end position="230"/>
    </location>
</feature>
<dbReference type="Proteomes" id="UP000070501">
    <property type="component" value="Unassembled WGS sequence"/>
</dbReference>
<keyword evidence="2" id="KW-0732">Signal</keyword>
<feature type="compositionally biased region" description="Low complexity" evidence="1">
    <location>
        <begin position="531"/>
        <end position="561"/>
    </location>
</feature>
<dbReference type="InParanoid" id="A0A136JAZ9"/>
<evidence type="ECO:0000259" key="3">
    <source>
        <dbReference type="Pfam" id="PF26013"/>
    </source>
</evidence>
<name>A0A136JAZ9_9PEZI</name>
<sequence>MVRLVLVSLGTVFASGNCHVHLYGRGQSRRGPAFKLPFSVLIKANCQPLIRHFMSHDGNLSADGTCYSTKQAQDQERVDLYVPAPPSSDKVQAFNYHLATRNFFAFLFRRSVVGANLGGALINLFHSMQDFRDADEDNMEDITSYMDEEGYLECQNQPAHALAMLRFADTFRNRSIYIDALAHCAGMSETLYLTPEYQLLSSATRKLIRRVRTDTDRKLARAHASLSSFLQDELSEAYIGLPSGARAHLERFRTLLHGFFAAKFGYYPPTSTFSRPAGFEAGILHAMTVDFDSLYEYLVDQSFDMSRSGFFTATGGICALQSVISFDSQHSLQTRTNPLPLLPQGDQGHGSKRTTWYHRSLKGGRAPTKAATYIALLNATNHLQADVLDNNLVKAYRRFEEDSIMSPLKADEQENLSPLDGRKVRWILIYAMTQILHQYRTPPEVKCEEVPTYHVCISTMDLPPWDTERPLASSAQARAPTLSTPSLTTASGTDSDFTISPLPESPYSDLKPDVDYFAIHQRDSILLNGTSKAAGASPSSAPGSSRPPLRTSTLRRSFTRLAGRTTDQEDKSRNKRASHHEIVVLGYGNGTNEVSFDGPQTKARIESSPGTSHYDDSNNSDDNKSNASSEDTVASSLSGGPRTPVDDEDWQAIKAPSAMCQRSASLPYGSVAKTSPATGSGARAVPPLPAMKFERRSHSVRHHMPAPLNIRKSQLDSGLTLHMPSPTSPTSWGAVQRRMEQQATTAADYSDCVVPLDVYDEQISSEWEHYKNLGGLTECKPMSVPAPPKAVRRTSSFTWRPRSSAAP</sequence>
<evidence type="ECO:0000256" key="2">
    <source>
        <dbReference type="SAM" id="SignalP"/>
    </source>
</evidence>
<dbReference type="OrthoDB" id="4114825at2759"/>
<reference evidence="5" key="1">
    <citation type="submission" date="2016-02" db="EMBL/GenBank/DDBJ databases">
        <title>Draft genome sequence of Microdochium bolleyi, a fungal endophyte of beachgrass.</title>
        <authorList>
            <consortium name="DOE Joint Genome Institute"/>
            <person name="David A.S."/>
            <person name="May G."/>
            <person name="Haridas S."/>
            <person name="Lim J."/>
            <person name="Wang M."/>
            <person name="Labutti K."/>
            <person name="Lipzen A."/>
            <person name="Barry K."/>
            <person name="Grigoriev I.V."/>
        </authorList>
    </citation>
    <scope>NUCLEOTIDE SEQUENCE [LARGE SCALE GENOMIC DNA]</scope>
    <source>
        <strain evidence="5">J235TASD1</strain>
    </source>
</reference>
<accession>A0A136JAZ9</accession>
<feature type="chain" id="PRO_5007293679" description="DUF8004 domain-containing protein" evidence="2">
    <location>
        <begin position="17"/>
        <end position="807"/>
    </location>
</feature>
<feature type="signal peptide" evidence="2">
    <location>
        <begin position="1"/>
        <end position="16"/>
    </location>
</feature>
<evidence type="ECO:0000313" key="5">
    <source>
        <dbReference type="Proteomes" id="UP000070501"/>
    </source>
</evidence>
<protein>
    <recommendedName>
        <fullName evidence="3">DUF8004 domain-containing protein</fullName>
    </recommendedName>
</protein>
<evidence type="ECO:0000256" key="1">
    <source>
        <dbReference type="SAM" id="MobiDB-lite"/>
    </source>
</evidence>
<dbReference type="PANTHER" id="PTHR39601:SF1">
    <property type="entry name" value="CHORIOGENIN HMINOR"/>
    <property type="match status" value="1"/>
</dbReference>
<feature type="compositionally biased region" description="Basic and acidic residues" evidence="1">
    <location>
        <begin position="613"/>
        <end position="624"/>
    </location>
</feature>
<organism evidence="4 5">
    <name type="scientific">Microdochium bolleyi</name>
    <dbReference type="NCBI Taxonomy" id="196109"/>
    <lineage>
        <taxon>Eukaryota</taxon>
        <taxon>Fungi</taxon>
        <taxon>Dikarya</taxon>
        <taxon>Ascomycota</taxon>
        <taxon>Pezizomycotina</taxon>
        <taxon>Sordariomycetes</taxon>
        <taxon>Xylariomycetidae</taxon>
        <taxon>Xylariales</taxon>
        <taxon>Microdochiaceae</taxon>
        <taxon>Microdochium</taxon>
    </lineage>
</organism>
<dbReference type="PANTHER" id="PTHR39601">
    <property type="entry name" value="CHORIOGENIN HMINOR"/>
    <property type="match status" value="1"/>
</dbReference>
<dbReference type="Pfam" id="PF26013">
    <property type="entry name" value="DUF8004"/>
    <property type="match status" value="1"/>
</dbReference>
<dbReference type="STRING" id="196109.A0A136JAZ9"/>
<proteinExistence type="predicted"/>
<dbReference type="EMBL" id="KQ964247">
    <property type="protein sequence ID" value="KXJ94276.1"/>
    <property type="molecule type" value="Genomic_DNA"/>
</dbReference>
<keyword evidence="5" id="KW-1185">Reference proteome</keyword>
<feature type="region of interest" description="Disordered" evidence="1">
    <location>
        <begin position="530"/>
        <end position="648"/>
    </location>
</feature>
<dbReference type="AlphaFoldDB" id="A0A136JAZ9"/>
<feature type="region of interest" description="Disordered" evidence="1">
    <location>
        <begin position="467"/>
        <end position="506"/>
    </location>
</feature>
<gene>
    <name evidence="4" type="ORF">Micbo1qcDRAFT_193484</name>
</gene>